<dbReference type="RefSeq" id="WP_271889012.1">
    <property type="nucleotide sequence ID" value="NZ_JAQBIE010000011.1"/>
</dbReference>
<dbReference type="Pfam" id="PF00440">
    <property type="entry name" value="TetR_N"/>
    <property type="match status" value="1"/>
</dbReference>
<evidence type="ECO:0000256" key="2">
    <source>
        <dbReference type="PROSITE-ProRule" id="PRU00335"/>
    </source>
</evidence>
<feature type="DNA-binding region" description="H-T-H motif" evidence="2">
    <location>
        <begin position="32"/>
        <end position="51"/>
    </location>
</feature>
<dbReference type="PANTHER" id="PTHR30055:SF223">
    <property type="entry name" value="HTH-TYPE TRANSCRIPTIONAL REGULATOR UIDR"/>
    <property type="match status" value="1"/>
</dbReference>
<reference evidence="4" key="1">
    <citation type="submission" date="2022-12" db="EMBL/GenBank/DDBJ databases">
        <title>Paracoccus onchidii sp. nov., isolated from a marine invertebrate from the South China Sea.</title>
        <authorList>
            <person name="Xu S."/>
            <person name="Liu Z."/>
            <person name="Xu Y."/>
        </authorList>
    </citation>
    <scope>NUCLEOTIDE SEQUENCE</scope>
    <source>
        <strain evidence="4">Z330</strain>
    </source>
</reference>
<dbReference type="EMBL" id="JAQBIE010000011">
    <property type="protein sequence ID" value="MDB6177897.1"/>
    <property type="molecule type" value="Genomic_DNA"/>
</dbReference>
<evidence type="ECO:0000313" key="5">
    <source>
        <dbReference type="Proteomes" id="UP001165641"/>
    </source>
</evidence>
<protein>
    <submittedName>
        <fullName evidence="4">Helix-turn-helix domain containing protein</fullName>
    </submittedName>
</protein>
<dbReference type="InterPro" id="IPR009057">
    <property type="entry name" value="Homeodomain-like_sf"/>
</dbReference>
<dbReference type="SUPFAM" id="SSF46689">
    <property type="entry name" value="Homeodomain-like"/>
    <property type="match status" value="1"/>
</dbReference>
<dbReference type="Proteomes" id="UP001165641">
    <property type="component" value="Unassembled WGS sequence"/>
</dbReference>
<evidence type="ECO:0000259" key="3">
    <source>
        <dbReference type="PROSITE" id="PS50977"/>
    </source>
</evidence>
<organism evidence="4 5">
    <name type="scientific">Paracoccus onchidii</name>
    <dbReference type="NCBI Taxonomy" id="3017813"/>
    <lineage>
        <taxon>Bacteria</taxon>
        <taxon>Pseudomonadati</taxon>
        <taxon>Pseudomonadota</taxon>
        <taxon>Alphaproteobacteria</taxon>
        <taxon>Rhodobacterales</taxon>
        <taxon>Paracoccaceae</taxon>
        <taxon>Paracoccus</taxon>
    </lineage>
</organism>
<proteinExistence type="predicted"/>
<name>A0ABT4ZF49_9RHOB</name>
<keyword evidence="5" id="KW-1185">Reference proteome</keyword>
<dbReference type="InterPro" id="IPR001647">
    <property type="entry name" value="HTH_TetR"/>
</dbReference>
<evidence type="ECO:0000313" key="4">
    <source>
        <dbReference type="EMBL" id="MDB6177897.1"/>
    </source>
</evidence>
<dbReference type="Gene3D" id="1.10.357.10">
    <property type="entry name" value="Tetracycline Repressor, domain 2"/>
    <property type="match status" value="1"/>
</dbReference>
<accession>A0ABT4ZF49</accession>
<comment type="caution">
    <text evidence="4">The sequence shown here is derived from an EMBL/GenBank/DDBJ whole genome shotgun (WGS) entry which is preliminary data.</text>
</comment>
<keyword evidence="1 2" id="KW-0238">DNA-binding</keyword>
<gene>
    <name evidence="4" type="ORF">PAF17_10330</name>
</gene>
<dbReference type="PROSITE" id="PS50977">
    <property type="entry name" value="HTH_TETR_2"/>
    <property type="match status" value="1"/>
</dbReference>
<evidence type="ECO:0000256" key="1">
    <source>
        <dbReference type="ARBA" id="ARBA00023125"/>
    </source>
</evidence>
<dbReference type="PANTHER" id="PTHR30055">
    <property type="entry name" value="HTH-TYPE TRANSCRIPTIONAL REGULATOR RUTR"/>
    <property type="match status" value="1"/>
</dbReference>
<dbReference type="InterPro" id="IPR050109">
    <property type="entry name" value="HTH-type_TetR-like_transc_reg"/>
</dbReference>
<feature type="domain" description="HTH tetR-type" evidence="3">
    <location>
        <begin position="9"/>
        <end position="69"/>
    </location>
</feature>
<sequence length="192" mass="21225">MNPQTSRRFRTARKIQAAAVTLAARHGLANVTTEAIARQAEISTRTFFNHFPYKEAAIMGPPPDYPAEASEVFVAGHGRLIDDLNLLIESHLSRYLGDREMVAQINRLAAEDQKVGALFSSAILARRAQMRELLKRRLPDTDYRKIEILAAAIVAATNTATRQWVTGPQEDLIALAREHLALIVGSAQLLNS</sequence>